<evidence type="ECO:0000313" key="5">
    <source>
        <dbReference type="EMBL" id="PQJ11079.1"/>
    </source>
</evidence>
<dbReference type="RefSeq" id="WP_105039807.1">
    <property type="nucleotide sequence ID" value="NZ_PPSL01000003.1"/>
</dbReference>
<dbReference type="Gene3D" id="3.40.50.2300">
    <property type="match status" value="1"/>
</dbReference>
<dbReference type="GO" id="GO:0000160">
    <property type="term" value="P:phosphorelay signal transduction system"/>
    <property type="evidence" value="ECO:0007669"/>
    <property type="project" value="InterPro"/>
</dbReference>
<dbReference type="CDD" id="cd00156">
    <property type="entry name" value="REC"/>
    <property type="match status" value="1"/>
</dbReference>
<dbReference type="AlphaFoldDB" id="A0A2S7SVY6"/>
<sequence>MPEGHNFLFLFSVQFDNAPGGIKAALILIPLAIIALIIVAVIKKKKKNIAAVPVVAAESPLPVAAPVVKQSTPPTSVVAKDNAAPYVANILIIEDDSIMLLAIRSILAKSGYNLITARDGKEAFEKLDTEEYDVVVTDLMMPYANGLEVVSKIRNDMSKRHVSIIVCSSVGNEETITEAFRLGADDYLKKPIKAEELLTRVKSLLERRTNNPKLVTKKTARVNV</sequence>
<dbReference type="EMBL" id="PPSL01000003">
    <property type="protein sequence ID" value="PQJ11079.1"/>
    <property type="molecule type" value="Genomic_DNA"/>
</dbReference>
<dbReference type="InterPro" id="IPR001789">
    <property type="entry name" value="Sig_transdc_resp-reg_receiver"/>
</dbReference>
<keyword evidence="1 2" id="KW-0597">Phosphoprotein</keyword>
<dbReference type="Proteomes" id="UP000239872">
    <property type="component" value="Unassembled WGS sequence"/>
</dbReference>
<dbReference type="SUPFAM" id="SSF52172">
    <property type="entry name" value="CheY-like"/>
    <property type="match status" value="1"/>
</dbReference>
<dbReference type="InterPro" id="IPR050595">
    <property type="entry name" value="Bact_response_regulator"/>
</dbReference>
<dbReference type="SMART" id="SM00448">
    <property type="entry name" value="REC"/>
    <property type="match status" value="1"/>
</dbReference>
<evidence type="ECO:0000256" key="2">
    <source>
        <dbReference type="PROSITE-ProRule" id="PRU00169"/>
    </source>
</evidence>
<reference evidence="5 6" key="1">
    <citation type="submission" date="2018-01" db="EMBL/GenBank/DDBJ databases">
        <title>A novel member of the phylum Bacteroidetes isolated from glacier ice.</title>
        <authorList>
            <person name="Liu Q."/>
            <person name="Xin Y.-H."/>
        </authorList>
    </citation>
    <scope>NUCLEOTIDE SEQUENCE [LARGE SCALE GENOMIC DNA]</scope>
    <source>
        <strain evidence="5 6">RB1R16</strain>
    </source>
</reference>
<comment type="caution">
    <text evidence="5">The sequence shown here is derived from an EMBL/GenBank/DDBJ whole genome shotgun (WGS) entry which is preliminary data.</text>
</comment>
<evidence type="ECO:0000256" key="1">
    <source>
        <dbReference type="ARBA" id="ARBA00022553"/>
    </source>
</evidence>
<feature type="transmembrane region" description="Helical" evidence="3">
    <location>
        <begin position="20"/>
        <end position="42"/>
    </location>
</feature>
<keyword evidence="3" id="KW-0812">Transmembrane</keyword>
<name>A0A2S7SVY6_9BACT</name>
<feature type="modified residue" description="4-aspartylphosphate" evidence="2">
    <location>
        <position position="138"/>
    </location>
</feature>
<feature type="domain" description="Response regulatory" evidence="4">
    <location>
        <begin position="89"/>
        <end position="205"/>
    </location>
</feature>
<dbReference type="PANTHER" id="PTHR44591">
    <property type="entry name" value="STRESS RESPONSE REGULATOR PROTEIN 1"/>
    <property type="match status" value="1"/>
</dbReference>
<evidence type="ECO:0000259" key="4">
    <source>
        <dbReference type="PROSITE" id="PS50110"/>
    </source>
</evidence>
<protein>
    <recommendedName>
        <fullName evidence="4">Response regulatory domain-containing protein</fullName>
    </recommendedName>
</protein>
<proteinExistence type="predicted"/>
<dbReference type="PANTHER" id="PTHR44591:SF3">
    <property type="entry name" value="RESPONSE REGULATORY DOMAIN-CONTAINING PROTEIN"/>
    <property type="match status" value="1"/>
</dbReference>
<keyword evidence="3" id="KW-0472">Membrane</keyword>
<evidence type="ECO:0000313" key="6">
    <source>
        <dbReference type="Proteomes" id="UP000239872"/>
    </source>
</evidence>
<dbReference type="PROSITE" id="PS50110">
    <property type="entry name" value="RESPONSE_REGULATORY"/>
    <property type="match status" value="1"/>
</dbReference>
<keyword evidence="6" id="KW-1185">Reference proteome</keyword>
<dbReference type="Pfam" id="PF00072">
    <property type="entry name" value="Response_reg"/>
    <property type="match status" value="1"/>
</dbReference>
<evidence type="ECO:0000256" key="3">
    <source>
        <dbReference type="SAM" id="Phobius"/>
    </source>
</evidence>
<keyword evidence="3" id="KW-1133">Transmembrane helix</keyword>
<dbReference type="InterPro" id="IPR011006">
    <property type="entry name" value="CheY-like_superfamily"/>
</dbReference>
<organism evidence="5 6">
    <name type="scientific">Flavipsychrobacter stenotrophus</name>
    <dbReference type="NCBI Taxonomy" id="2077091"/>
    <lineage>
        <taxon>Bacteria</taxon>
        <taxon>Pseudomonadati</taxon>
        <taxon>Bacteroidota</taxon>
        <taxon>Chitinophagia</taxon>
        <taxon>Chitinophagales</taxon>
        <taxon>Chitinophagaceae</taxon>
        <taxon>Flavipsychrobacter</taxon>
    </lineage>
</organism>
<gene>
    <name evidence="5" type="ORF">CJD36_014010</name>
</gene>
<dbReference type="OrthoDB" id="9789181at2"/>
<accession>A0A2S7SVY6</accession>